<dbReference type="PANTHER" id="PTHR43690:SF18">
    <property type="entry name" value="INSULIN-DEGRADING ENZYME-RELATED"/>
    <property type="match status" value="1"/>
</dbReference>
<feature type="domain" description="Peptidase M16 middle/third" evidence="9">
    <location>
        <begin position="380"/>
        <end position="553"/>
    </location>
</feature>
<evidence type="ECO:0000259" key="9">
    <source>
        <dbReference type="Pfam" id="PF16187"/>
    </source>
</evidence>
<reference evidence="10" key="1">
    <citation type="submission" date="2020-02" db="EMBL/GenBank/DDBJ databases">
        <title>Identification and distribution of gene clusters putatively required for synthesis of sphingolipid metabolism inhibitors in phylogenetically diverse species of the filamentous fungus Fusarium.</title>
        <authorList>
            <person name="Kim H.-S."/>
            <person name="Busman M."/>
            <person name="Brown D.W."/>
            <person name="Divon H."/>
            <person name="Uhlig S."/>
            <person name="Proctor R.H."/>
        </authorList>
    </citation>
    <scope>NUCLEOTIDE SEQUENCE [LARGE SCALE GENOMIC DNA]</scope>
    <source>
        <strain evidence="10">NRRL 39464</strain>
    </source>
</reference>
<dbReference type="Proteomes" id="UP000558688">
    <property type="component" value="Unassembled WGS sequence"/>
</dbReference>
<dbReference type="GO" id="GO:0046872">
    <property type="term" value="F:metal ion binding"/>
    <property type="evidence" value="ECO:0007669"/>
    <property type="project" value="UniProtKB-KW"/>
</dbReference>
<protein>
    <recommendedName>
        <fullName evidence="12">Insulysin</fullName>
    </recommendedName>
</protein>
<dbReference type="GO" id="GO:0043171">
    <property type="term" value="P:peptide catabolic process"/>
    <property type="evidence" value="ECO:0007669"/>
    <property type="project" value="TreeGrafter"/>
</dbReference>
<evidence type="ECO:0000259" key="8">
    <source>
        <dbReference type="Pfam" id="PF00675"/>
    </source>
</evidence>
<name>A0A8H5ENL7_FUSOX</name>
<sequence>MHDQLSMSESVDHLPLRTDLPTIPHATNRTVNVGIFDTANISLQEPFLDTPNSRVPHAEHEEQTSTPADGVPMMMLVTDSLKKPSLNDRDYRVIRLNNELEALRMHDSETDKASAALDINVGNFSDESDISGTVHAVEHVFLIGTKKFSIENEYSQCLSANSGSSNAYTGPTSMNYFFYISVKPDNGQDPSDTNPSPLSGALDRFAQFFIEPLFRSEMLDRELKALEKSLSNPNHPFCHFSTGNFEVLKILSEARGIDPVTYSRELNLYFPFIDEEFMFATQPSRYISHLIGHEGPRSIMSYIRPMGWANGLNAGAYPVCPGTPGIFDVQVRLTEDGLKNYPEIVKIFFPYIALLLQAKDTCQSIYQPNQLGYAEDSASEMVAHGHSRLREFSPDQIEKALATIRPDNSCMEKWYGTEYRHDKIPDDLMQECKKAFAVSPQDRLPTLHLPHKNQFIPNKPEVEKQEMDELALNPRVLRNDGIARTQWKKDDIFWVPRTNVIVSLKTPLFYASTENNVKARLFSDLVRDALEMYSYDAELAGLQYKVSLDSRAFDQLRTKEPFGYIVFSMPRTFSMTYGFRFLIQSEMAPKFLDSRSEAFLVRYADTLEKMNDTEFEGPKRTQRDAAQIKLLTKLEVMEFFNWRLNPVSSRRDCLSIHLQDQGKAEGVDKRQEEAQKNANM</sequence>
<evidence type="ECO:0000256" key="2">
    <source>
        <dbReference type="ARBA" id="ARBA00022670"/>
    </source>
</evidence>
<keyword evidence="5" id="KW-0862">Zinc</keyword>
<dbReference type="Pfam" id="PF16187">
    <property type="entry name" value="Peptidase_M16_M"/>
    <property type="match status" value="1"/>
</dbReference>
<keyword evidence="4" id="KW-0378">Hydrolase</keyword>
<evidence type="ECO:0000256" key="7">
    <source>
        <dbReference type="SAM" id="MobiDB-lite"/>
    </source>
</evidence>
<comment type="similarity">
    <text evidence="1">Belongs to the peptidase M16 family.</text>
</comment>
<keyword evidence="2" id="KW-0645">Protease</keyword>
<proteinExistence type="inferred from homology"/>
<evidence type="ECO:0000313" key="11">
    <source>
        <dbReference type="Proteomes" id="UP000558688"/>
    </source>
</evidence>
<evidence type="ECO:0008006" key="12">
    <source>
        <dbReference type="Google" id="ProtNLM"/>
    </source>
</evidence>
<dbReference type="Pfam" id="PF00675">
    <property type="entry name" value="Peptidase_M16"/>
    <property type="match status" value="1"/>
</dbReference>
<accession>A0A8H5ENL7</accession>
<keyword evidence="3" id="KW-0479">Metal-binding</keyword>
<evidence type="ECO:0000256" key="3">
    <source>
        <dbReference type="ARBA" id="ARBA00022723"/>
    </source>
</evidence>
<dbReference type="GO" id="GO:0004222">
    <property type="term" value="F:metalloendopeptidase activity"/>
    <property type="evidence" value="ECO:0007669"/>
    <property type="project" value="TreeGrafter"/>
</dbReference>
<dbReference type="GO" id="GO:0051603">
    <property type="term" value="P:proteolysis involved in protein catabolic process"/>
    <property type="evidence" value="ECO:0007669"/>
    <property type="project" value="TreeGrafter"/>
</dbReference>
<evidence type="ECO:0000256" key="6">
    <source>
        <dbReference type="ARBA" id="ARBA00023049"/>
    </source>
</evidence>
<gene>
    <name evidence="10" type="ORF">FOXYS1_2028</name>
</gene>
<dbReference type="PANTHER" id="PTHR43690">
    <property type="entry name" value="NARDILYSIN"/>
    <property type="match status" value="1"/>
</dbReference>
<dbReference type="EMBL" id="JAAFOW010000307">
    <property type="protein sequence ID" value="KAF5267108.1"/>
    <property type="molecule type" value="Genomic_DNA"/>
</dbReference>
<dbReference type="Gene3D" id="3.30.830.10">
    <property type="entry name" value="Metalloenzyme, LuxS/M16 peptidase-like"/>
    <property type="match status" value="4"/>
</dbReference>
<evidence type="ECO:0000256" key="4">
    <source>
        <dbReference type="ARBA" id="ARBA00022801"/>
    </source>
</evidence>
<dbReference type="InterPro" id="IPR011765">
    <property type="entry name" value="Pept_M16_N"/>
</dbReference>
<dbReference type="GO" id="GO:0005739">
    <property type="term" value="C:mitochondrion"/>
    <property type="evidence" value="ECO:0007669"/>
    <property type="project" value="TreeGrafter"/>
</dbReference>
<evidence type="ECO:0000313" key="10">
    <source>
        <dbReference type="EMBL" id="KAF5267108.1"/>
    </source>
</evidence>
<dbReference type="InterPro" id="IPR011249">
    <property type="entry name" value="Metalloenz_LuxS/M16"/>
</dbReference>
<feature type="region of interest" description="Disordered" evidence="7">
    <location>
        <begin position="47"/>
        <end position="69"/>
    </location>
</feature>
<evidence type="ECO:0000256" key="5">
    <source>
        <dbReference type="ARBA" id="ARBA00022833"/>
    </source>
</evidence>
<dbReference type="InterPro" id="IPR032632">
    <property type="entry name" value="Peptidase_M16_M"/>
</dbReference>
<dbReference type="AlphaFoldDB" id="A0A8H5ENL7"/>
<dbReference type="GO" id="GO:0005829">
    <property type="term" value="C:cytosol"/>
    <property type="evidence" value="ECO:0007669"/>
    <property type="project" value="TreeGrafter"/>
</dbReference>
<organism evidence="10 11">
    <name type="scientific">Fusarium oxysporum</name>
    <name type="common">Fusarium vascular wilt</name>
    <dbReference type="NCBI Taxonomy" id="5507"/>
    <lineage>
        <taxon>Eukaryota</taxon>
        <taxon>Fungi</taxon>
        <taxon>Dikarya</taxon>
        <taxon>Ascomycota</taxon>
        <taxon>Pezizomycotina</taxon>
        <taxon>Sordariomycetes</taxon>
        <taxon>Hypocreomycetidae</taxon>
        <taxon>Hypocreales</taxon>
        <taxon>Nectriaceae</taxon>
        <taxon>Fusarium</taxon>
        <taxon>Fusarium oxysporum species complex</taxon>
    </lineage>
</organism>
<keyword evidence="6" id="KW-0482">Metalloprotease</keyword>
<dbReference type="SUPFAM" id="SSF63411">
    <property type="entry name" value="LuxS/MPP-like metallohydrolase"/>
    <property type="match status" value="4"/>
</dbReference>
<evidence type="ECO:0000256" key="1">
    <source>
        <dbReference type="ARBA" id="ARBA00007261"/>
    </source>
</evidence>
<dbReference type="InterPro" id="IPR050626">
    <property type="entry name" value="Peptidase_M16"/>
</dbReference>
<comment type="caution">
    <text evidence="10">The sequence shown here is derived from an EMBL/GenBank/DDBJ whole genome shotgun (WGS) entry which is preliminary data.</text>
</comment>
<feature type="domain" description="Peptidase M16 N-terminal" evidence="8">
    <location>
        <begin position="106"/>
        <end position="230"/>
    </location>
</feature>